<sequence length="589" mass="65210">MSSPSASATPEHAPPASSSNARRSFTLPARIANNPRPTPASTNSADGIETLFVCSSTKIVSFTVSGSSRKASPSRRQPAKGDDDTAHPIPWRSVTERTLAVGVLRIYRVTSSNVSFLNSGNLLHTIFPKSQCWCVDGESKFVLRIRQDSYYRIELPYDTADDKEKVEDFKAVLGQVLQYEKTRCPFKRGFEVELPERPKTPPRRRPKKPPEKAKKWLFDKKWVPEGAPRPSTPVLEGSDSGTASSYEEDDRSNINTDRSEAVPESPVTLLEVTLPQPLPVPSVPQRAKMFQGMRSVTAPTATSVHSSSLCGTPIPEESHEEREQRVETGLQRKDSVDAQSLLSSVDSFYSLENATQRSPSPPFVDAEVELGNPWVEEHSPNEERDSRGRSKHRRQTSEVTLRASSLDHAEEAAPVTPTMEDHPASTPTIEVHPSPTPSTPPLVSDSDEDSVDPPLLDVPTPPDAIRLKRLTGASQRRAFSPMPRPQNLFCPPAQGPRKQFTAALIRKTCEIVLGPPAHLVQVMLRIAAKISDGMFGFNTYRVRHTGEKIPCSWESSDEDEWPEEDDFGIPLRTLDDSTLRRRGFSGDID</sequence>
<dbReference type="OrthoDB" id="4097008at2759"/>
<gene>
    <name evidence="7" type="ORF">BU26DRAFT_508586</name>
</gene>
<feature type="compositionally biased region" description="Basic and acidic residues" evidence="6">
    <location>
        <begin position="375"/>
        <end position="388"/>
    </location>
</feature>
<dbReference type="Proteomes" id="UP000800094">
    <property type="component" value="Unassembled WGS sequence"/>
</dbReference>
<dbReference type="GO" id="GO:0005780">
    <property type="term" value="C:extrinsic component of intraperoxisomal membrane"/>
    <property type="evidence" value="ECO:0007669"/>
    <property type="project" value="InterPro"/>
</dbReference>
<dbReference type="GO" id="GO:0045033">
    <property type="term" value="P:peroxisome inheritance"/>
    <property type="evidence" value="ECO:0007669"/>
    <property type="project" value="InterPro"/>
</dbReference>
<evidence type="ECO:0000256" key="2">
    <source>
        <dbReference type="ARBA" id="ARBA00004421"/>
    </source>
</evidence>
<keyword evidence="5" id="KW-0472">Membrane</keyword>
<feature type="region of interest" description="Disordered" evidence="6">
    <location>
        <begin position="1"/>
        <end position="45"/>
    </location>
</feature>
<evidence type="ECO:0000256" key="6">
    <source>
        <dbReference type="SAM" id="MobiDB-lite"/>
    </source>
</evidence>
<evidence type="ECO:0000256" key="3">
    <source>
        <dbReference type="ARBA" id="ARBA00010707"/>
    </source>
</evidence>
<dbReference type="RefSeq" id="XP_033679568.1">
    <property type="nucleotide sequence ID" value="XM_033827094.1"/>
</dbReference>
<dbReference type="GeneID" id="54580424"/>
<feature type="compositionally biased region" description="Polar residues" evidence="6">
    <location>
        <begin position="65"/>
        <end position="75"/>
    </location>
</feature>
<dbReference type="AlphaFoldDB" id="A0A6A6I240"/>
<dbReference type="Pfam" id="PF12634">
    <property type="entry name" value="Inp1"/>
    <property type="match status" value="1"/>
</dbReference>
<dbReference type="InterPro" id="IPR024758">
    <property type="entry name" value="Inp1"/>
</dbReference>
<evidence type="ECO:0000313" key="8">
    <source>
        <dbReference type="Proteomes" id="UP000800094"/>
    </source>
</evidence>
<accession>A0A6A6I240</accession>
<organism evidence="7 8">
    <name type="scientific">Trematosphaeria pertusa</name>
    <dbReference type="NCBI Taxonomy" id="390896"/>
    <lineage>
        <taxon>Eukaryota</taxon>
        <taxon>Fungi</taxon>
        <taxon>Dikarya</taxon>
        <taxon>Ascomycota</taxon>
        <taxon>Pezizomycotina</taxon>
        <taxon>Dothideomycetes</taxon>
        <taxon>Pleosporomycetidae</taxon>
        <taxon>Pleosporales</taxon>
        <taxon>Massarineae</taxon>
        <taxon>Trematosphaeriaceae</taxon>
        <taxon>Trematosphaeria</taxon>
    </lineage>
</organism>
<reference evidence="7" key="1">
    <citation type="journal article" date="2020" name="Stud. Mycol.">
        <title>101 Dothideomycetes genomes: a test case for predicting lifestyles and emergence of pathogens.</title>
        <authorList>
            <person name="Haridas S."/>
            <person name="Albert R."/>
            <person name="Binder M."/>
            <person name="Bloem J."/>
            <person name="Labutti K."/>
            <person name="Salamov A."/>
            <person name="Andreopoulos B."/>
            <person name="Baker S."/>
            <person name="Barry K."/>
            <person name="Bills G."/>
            <person name="Bluhm B."/>
            <person name="Cannon C."/>
            <person name="Castanera R."/>
            <person name="Culley D."/>
            <person name="Daum C."/>
            <person name="Ezra D."/>
            <person name="Gonzalez J."/>
            <person name="Henrissat B."/>
            <person name="Kuo A."/>
            <person name="Liang C."/>
            <person name="Lipzen A."/>
            <person name="Lutzoni F."/>
            <person name="Magnuson J."/>
            <person name="Mondo S."/>
            <person name="Nolan M."/>
            <person name="Ohm R."/>
            <person name="Pangilinan J."/>
            <person name="Park H.-J."/>
            <person name="Ramirez L."/>
            <person name="Alfaro M."/>
            <person name="Sun H."/>
            <person name="Tritt A."/>
            <person name="Yoshinaga Y."/>
            <person name="Zwiers L.-H."/>
            <person name="Turgeon B."/>
            <person name="Goodwin S."/>
            <person name="Spatafora J."/>
            <person name="Crous P."/>
            <person name="Grigoriev I."/>
        </authorList>
    </citation>
    <scope>NUCLEOTIDE SEQUENCE</scope>
    <source>
        <strain evidence="7">CBS 122368</strain>
    </source>
</reference>
<protein>
    <recommendedName>
        <fullName evidence="4">Inheritance of peroxisomes protein 1</fullName>
    </recommendedName>
</protein>
<comment type="function">
    <text evidence="1">Required for peroxisome inheritance.</text>
</comment>
<keyword evidence="8" id="KW-1185">Reference proteome</keyword>
<evidence type="ECO:0000256" key="1">
    <source>
        <dbReference type="ARBA" id="ARBA00003594"/>
    </source>
</evidence>
<evidence type="ECO:0000256" key="4">
    <source>
        <dbReference type="ARBA" id="ARBA00021397"/>
    </source>
</evidence>
<feature type="region of interest" description="Disordered" evidence="6">
    <location>
        <begin position="65"/>
        <end position="89"/>
    </location>
</feature>
<dbReference type="EMBL" id="ML987202">
    <property type="protein sequence ID" value="KAF2244564.1"/>
    <property type="molecule type" value="Genomic_DNA"/>
</dbReference>
<feature type="compositionally biased region" description="Basic and acidic residues" evidence="6">
    <location>
        <begin position="316"/>
        <end position="336"/>
    </location>
</feature>
<feature type="region of interest" description="Disordered" evidence="6">
    <location>
        <begin position="223"/>
        <end position="267"/>
    </location>
</feature>
<feature type="compositionally biased region" description="Low complexity" evidence="6">
    <location>
        <begin position="14"/>
        <end position="24"/>
    </location>
</feature>
<comment type="subcellular location">
    <subcellularLocation>
        <location evidence="2">Peroxisome membrane</location>
        <topology evidence="2">Peripheral membrane protein</topology>
    </subcellularLocation>
</comment>
<comment type="similarity">
    <text evidence="3">Belongs to the INP1 family.</text>
</comment>
<evidence type="ECO:0000313" key="7">
    <source>
        <dbReference type="EMBL" id="KAF2244564.1"/>
    </source>
</evidence>
<name>A0A6A6I240_9PLEO</name>
<feature type="region of interest" description="Disordered" evidence="6">
    <location>
        <begin position="353"/>
        <end position="462"/>
    </location>
</feature>
<feature type="region of interest" description="Disordered" evidence="6">
    <location>
        <begin position="298"/>
        <end position="338"/>
    </location>
</feature>
<feature type="compositionally biased region" description="Polar residues" evidence="6">
    <location>
        <begin position="298"/>
        <end position="310"/>
    </location>
</feature>
<evidence type="ECO:0000256" key="5">
    <source>
        <dbReference type="ARBA" id="ARBA00023136"/>
    </source>
</evidence>
<feature type="region of interest" description="Disordered" evidence="6">
    <location>
        <begin position="193"/>
        <end position="212"/>
    </location>
</feature>
<proteinExistence type="inferred from homology"/>